<reference evidence="1 2" key="1">
    <citation type="submission" date="2018-09" db="EMBL/GenBank/DDBJ databases">
        <authorList>
            <person name="Zhu H."/>
        </authorList>
    </citation>
    <scope>NUCLEOTIDE SEQUENCE [LARGE SCALE GENOMIC DNA]</scope>
    <source>
        <strain evidence="1 2">K2S05-167</strain>
    </source>
</reference>
<evidence type="ECO:0000313" key="2">
    <source>
        <dbReference type="Proteomes" id="UP000286287"/>
    </source>
</evidence>
<name>A0A418VC27_9DEIO</name>
<evidence type="ECO:0000313" key="1">
    <source>
        <dbReference type="EMBL" id="RJF73685.1"/>
    </source>
</evidence>
<dbReference type="PIRSF" id="PIRSF035170">
    <property type="entry name" value="HD_phosphohydro"/>
    <property type="match status" value="1"/>
</dbReference>
<protein>
    <submittedName>
        <fullName evidence="1">Phosphohydrolase</fullName>
    </submittedName>
</protein>
<dbReference type="InterPro" id="IPR009218">
    <property type="entry name" value="HD_phosphohydro"/>
</dbReference>
<dbReference type="PANTHER" id="PTHR21174:SF0">
    <property type="entry name" value="HD PHOSPHOHYDROLASE FAMILY PROTEIN-RELATED"/>
    <property type="match status" value="1"/>
</dbReference>
<dbReference type="Gene3D" id="1.10.3210.10">
    <property type="entry name" value="Hypothetical protein af1432"/>
    <property type="match status" value="1"/>
</dbReference>
<comment type="caution">
    <text evidence="1">The sequence shown here is derived from an EMBL/GenBank/DDBJ whole genome shotgun (WGS) entry which is preliminary data.</text>
</comment>
<accession>A0A418VC27</accession>
<dbReference type="PANTHER" id="PTHR21174">
    <property type="match status" value="1"/>
</dbReference>
<dbReference type="GO" id="GO:0016787">
    <property type="term" value="F:hydrolase activity"/>
    <property type="evidence" value="ECO:0007669"/>
    <property type="project" value="UniProtKB-KW"/>
</dbReference>
<keyword evidence="1" id="KW-0378">Hydrolase</keyword>
<dbReference type="SUPFAM" id="SSF109604">
    <property type="entry name" value="HD-domain/PDEase-like"/>
    <property type="match status" value="1"/>
</dbReference>
<dbReference type="OrthoDB" id="9808993at2"/>
<sequence>MRNLLSVLARHDVLTPTLALAVWGHDLVYDPARNDNEGQSAELFGAWLRQQGASEHLCLSVRQLILATRHTSPPASRQEALLVDADLSILGAAPADFQAYEAGIRQEYAHVPEGKYRAGRRQVLEHFLKRDLIYTTPEFMALEEPARRNLRGSLQQLA</sequence>
<proteinExistence type="predicted"/>
<keyword evidence="2" id="KW-1185">Reference proteome</keyword>
<gene>
    <name evidence="1" type="ORF">D3875_11415</name>
</gene>
<dbReference type="AlphaFoldDB" id="A0A418VC27"/>
<dbReference type="Proteomes" id="UP000286287">
    <property type="component" value="Unassembled WGS sequence"/>
</dbReference>
<organism evidence="1 2">
    <name type="scientific">Deinococcus cavernae</name>
    <dbReference type="NCBI Taxonomy" id="2320857"/>
    <lineage>
        <taxon>Bacteria</taxon>
        <taxon>Thermotogati</taxon>
        <taxon>Deinococcota</taxon>
        <taxon>Deinococci</taxon>
        <taxon>Deinococcales</taxon>
        <taxon>Deinococcaceae</taxon>
        <taxon>Deinococcus</taxon>
    </lineage>
</organism>
<dbReference type="EMBL" id="QYUJ01000014">
    <property type="protein sequence ID" value="RJF73685.1"/>
    <property type="molecule type" value="Genomic_DNA"/>
</dbReference>